<evidence type="ECO:0000313" key="3">
    <source>
        <dbReference type="Proteomes" id="UP001596023"/>
    </source>
</evidence>
<feature type="domain" description="Helix-turn-helix" evidence="1">
    <location>
        <begin position="31"/>
        <end position="78"/>
    </location>
</feature>
<dbReference type="SUPFAM" id="SSF46955">
    <property type="entry name" value="Putative DNA-binding domain"/>
    <property type="match status" value="1"/>
</dbReference>
<dbReference type="InterPro" id="IPR041657">
    <property type="entry name" value="HTH_17"/>
</dbReference>
<keyword evidence="3" id="KW-1185">Reference proteome</keyword>
<dbReference type="RefSeq" id="WP_379994374.1">
    <property type="nucleotide sequence ID" value="NZ_JBHSGN010000046.1"/>
</dbReference>
<dbReference type="EMBL" id="JBHSGN010000046">
    <property type="protein sequence ID" value="MFC4673139.1"/>
    <property type="molecule type" value="Genomic_DNA"/>
</dbReference>
<name>A0ABV9KTI7_9BACT</name>
<gene>
    <name evidence="2" type="ORF">ACFO6W_05505</name>
</gene>
<protein>
    <submittedName>
        <fullName evidence="2">Helix-turn-helix domain-containing protein</fullName>
    </submittedName>
</protein>
<sequence length="95" mass="11104">MKRILESLEALNAKLVTVMRADQRIKGDVVLDNQDLMEILKISPRTLQRIRNSGKLPYHKMNKKNYYLKSDVEKYIMEHFGKDMSFGSDNEVSEV</sequence>
<dbReference type="Pfam" id="PF12728">
    <property type="entry name" value="HTH_17"/>
    <property type="match status" value="1"/>
</dbReference>
<proteinExistence type="predicted"/>
<dbReference type="InterPro" id="IPR009061">
    <property type="entry name" value="DNA-bd_dom_put_sf"/>
</dbReference>
<dbReference type="PANTHER" id="PTHR34585:SF22">
    <property type="entry name" value="HELIX-TURN-HELIX DOMAIN-CONTAINING PROTEIN"/>
    <property type="match status" value="1"/>
</dbReference>
<dbReference type="Proteomes" id="UP001596023">
    <property type="component" value="Unassembled WGS sequence"/>
</dbReference>
<organism evidence="2 3">
    <name type="scientific">Dysgonomonas termitidis</name>
    <dbReference type="NCBI Taxonomy" id="1516126"/>
    <lineage>
        <taxon>Bacteria</taxon>
        <taxon>Pseudomonadati</taxon>
        <taxon>Bacteroidota</taxon>
        <taxon>Bacteroidia</taxon>
        <taxon>Bacteroidales</taxon>
        <taxon>Dysgonomonadaceae</taxon>
        <taxon>Dysgonomonas</taxon>
    </lineage>
</organism>
<evidence type="ECO:0000313" key="2">
    <source>
        <dbReference type="EMBL" id="MFC4673139.1"/>
    </source>
</evidence>
<reference evidence="3" key="1">
    <citation type="journal article" date="2019" name="Int. J. Syst. Evol. Microbiol.">
        <title>The Global Catalogue of Microorganisms (GCM) 10K type strain sequencing project: providing services to taxonomists for standard genome sequencing and annotation.</title>
        <authorList>
            <consortium name="The Broad Institute Genomics Platform"/>
            <consortium name="The Broad Institute Genome Sequencing Center for Infectious Disease"/>
            <person name="Wu L."/>
            <person name="Ma J."/>
        </authorList>
    </citation>
    <scope>NUCLEOTIDE SEQUENCE [LARGE SCALE GENOMIC DNA]</scope>
    <source>
        <strain evidence="3">CCUG 66188</strain>
    </source>
</reference>
<accession>A0ABV9KTI7</accession>
<dbReference type="PANTHER" id="PTHR34585">
    <property type="match status" value="1"/>
</dbReference>
<comment type="caution">
    <text evidence="2">The sequence shown here is derived from an EMBL/GenBank/DDBJ whole genome shotgun (WGS) entry which is preliminary data.</text>
</comment>
<evidence type="ECO:0000259" key="1">
    <source>
        <dbReference type="Pfam" id="PF12728"/>
    </source>
</evidence>